<name>A0A9Q1F7B0_SYNKA</name>
<dbReference type="PANTHER" id="PTHR19303">
    <property type="entry name" value="TRANSPOSON"/>
    <property type="match status" value="1"/>
</dbReference>
<accession>A0A9Q1F7B0</accession>
<evidence type="ECO:0000256" key="1">
    <source>
        <dbReference type="SAM" id="MobiDB-lite"/>
    </source>
</evidence>
<dbReference type="PANTHER" id="PTHR19303:SF74">
    <property type="entry name" value="POGO TRANSPOSABLE ELEMENT WITH KRAB DOMAIN"/>
    <property type="match status" value="1"/>
</dbReference>
<dbReference type="AlphaFoldDB" id="A0A9Q1F7B0"/>
<evidence type="ECO:0000313" key="2">
    <source>
        <dbReference type="EMBL" id="KAJ8352537.1"/>
    </source>
</evidence>
<organism evidence="2 3">
    <name type="scientific">Synaphobranchus kaupii</name>
    <name type="common">Kaup's arrowtooth eel</name>
    <dbReference type="NCBI Taxonomy" id="118154"/>
    <lineage>
        <taxon>Eukaryota</taxon>
        <taxon>Metazoa</taxon>
        <taxon>Chordata</taxon>
        <taxon>Craniata</taxon>
        <taxon>Vertebrata</taxon>
        <taxon>Euteleostomi</taxon>
        <taxon>Actinopterygii</taxon>
        <taxon>Neopterygii</taxon>
        <taxon>Teleostei</taxon>
        <taxon>Anguilliformes</taxon>
        <taxon>Synaphobranchidae</taxon>
        <taxon>Synaphobranchus</taxon>
    </lineage>
</organism>
<dbReference type="EMBL" id="JAINUF010000008">
    <property type="protein sequence ID" value="KAJ8352537.1"/>
    <property type="molecule type" value="Genomic_DNA"/>
</dbReference>
<feature type="compositionally biased region" description="Polar residues" evidence="1">
    <location>
        <begin position="204"/>
        <end position="219"/>
    </location>
</feature>
<protein>
    <recommendedName>
        <fullName evidence="4">DDE-1 domain-containing protein</fullName>
    </recommendedName>
</protein>
<sequence>MTGYRGTSEAKRVFTVDSEEELEDHIKTLADRLKFPPNMIYNVDETGVTTVQAPKQVVAEKGKKQVGAITSAERGELVTAVCAANATGIRPVFVFPKVRCKDHFLTGAPAGSIGASTKSGRINEGAFNMQFNAPTAPLIIPVLLIPDNHEAHISLRAVETAKRIGVATLPPHTSHRLQSLDPKCVFGPFETYYNRALDGRMRSNPGQNSQHLSDTQMCK</sequence>
<gene>
    <name evidence="2" type="ORF">SKAU_G00240130</name>
</gene>
<dbReference type="OrthoDB" id="4327074at2759"/>
<dbReference type="InterPro" id="IPR050863">
    <property type="entry name" value="CenT-Element_Derived"/>
</dbReference>
<comment type="caution">
    <text evidence="2">The sequence shown here is derived from an EMBL/GenBank/DDBJ whole genome shotgun (WGS) entry which is preliminary data.</text>
</comment>
<reference evidence="2" key="1">
    <citation type="journal article" date="2023" name="Science">
        <title>Genome structures resolve the early diversification of teleost fishes.</title>
        <authorList>
            <person name="Parey E."/>
            <person name="Louis A."/>
            <person name="Montfort J."/>
            <person name="Bouchez O."/>
            <person name="Roques C."/>
            <person name="Iampietro C."/>
            <person name="Lluch J."/>
            <person name="Castinel A."/>
            <person name="Donnadieu C."/>
            <person name="Desvignes T."/>
            <person name="Floi Bucao C."/>
            <person name="Jouanno E."/>
            <person name="Wen M."/>
            <person name="Mejri S."/>
            <person name="Dirks R."/>
            <person name="Jansen H."/>
            <person name="Henkel C."/>
            <person name="Chen W.J."/>
            <person name="Zahm M."/>
            <person name="Cabau C."/>
            <person name="Klopp C."/>
            <person name="Thompson A.W."/>
            <person name="Robinson-Rechavi M."/>
            <person name="Braasch I."/>
            <person name="Lecointre G."/>
            <person name="Bobe J."/>
            <person name="Postlethwait J.H."/>
            <person name="Berthelot C."/>
            <person name="Roest Crollius H."/>
            <person name="Guiguen Y."/>
        </authorList>
    </citation>
    <scope>NUCLEOTIDE SEQUENCE</scope>
    <source>
        <strain evidence="2">WJC10195</strain>
    </source>
</reference>
<evidence type="ECO:0008006" key="4">
    <source>
        <dbReference type="Google" id="ProtNLM"/>
    </source>
</evidence>
<feature type="region of interest" description="Disordered" evidence="1">
    <location>
        <begin position="198"/>
        <end position="219"/>
    </location>
</feature>
<dbReference type="Proteomes" id="UP001152622">
    <property type="component" value="Chromosome 8"/>
</dbReference>
<evidence type="ECO:0000313" key="3">
    <source>
        <dbReference type="Proteomes" id="UP001152622"/>
    </source>
</evidence>
<dbReference type="GO" id="GO:0003677">
    <property type="term" value="F:DNA binding"/>
    <property type="evidence" value="ECO:0007669"/>
    <property type="project" value="TreeGrafter"/>
</dbReference>
<proteinExistence type="predicted"/>
<keyword evidence="3" id="KW-1185">Reference proteome</keyword>
<dbReference type="GO" id="GO:0005634">
    <property type="term" value="C:nucleus"/>
    <property type="evidence" value="ECO:0007669"/>
    <property type="project" value="TreeGrafter"/>
</dbReference>